<evidence type="ECO:0000256" key="1">
    <source>
        <dbReference type="SAM" id="Phobius"/>
    </source>
</evidence>
<sequence>MNTLSISPQQSRFAGVCYLVIILCGVGSEVALRGPLIDFGSAEQTMQAINAEHMRFRLSIMADVVMALADAALAVLLFLMFRSVSAGLALGALVFRLLQSGLIAAGLLNLQAALFFDDAEHALSFMALHAYGYDLGLIFFAVNCFLTAVLIVRSGFVPRFLGIGIGLSGVVYLTGSVLRFVAPDMHGFIAPAYVLPLIAETAFCLWLLVLPRQSRRTATA</sequence>
<dbReference type="Proteomes" id="UP000199110">
    <property type="component" value="Unassembled WGS sequence"/>
</dbReference>
<keyword evidence="1" id="KW-1133">Transmembrane helix</keyword>
<feature type="transmembrane region" description="Helical" evidence="1">
    <location>
        <begin position="160"/>
        <end position="182"/>
    </location>
</feature>
<feature type="transmembrane region" description="Helical" evidence="1">
    <location>
        <begin position="135"/>
        <end position="153"/>
    </location>
</feature>
<dbReference type="InterPro" id="IPR025495">
    <property type="entry name" value="DUF4386"/>
</dbReference>
<name>A0A1I3UZF9_9RHOB</name>
<feature type="transmembrane region" description="Helical" evidence="1">
    <location>
        <begin position="12"/>
        <end position="32"/>
    </location>
</feature>
<feature type="transmembrane region" description="Helical" evidence="1">
    <location>
        <begin position="60"/>
        <end position="81"/>
    </location>
</feature>
<keyword evidence="1" id="KW-0472">Membrane</keyword>
<protein>
    <recommendedName>
        <fullName evidence="4">DUF4386 domain-containing protein</fullName>
    </recommendedName>
</protein>
<dbReference type="EMBL" id="FORA01000010">
    <property type="protein sequence ID" value="SFJ87456.1"/>
    <property type="molecule type" value="Genomic_DNA"/>
</dbReference>
<dbReference type="Pfam" id="PF14329">
    <property type="entry name" value="DUF4386"/>
    <property type="match status" value="1"/>
</dbReference>
<gene>
    <name evidence="2" type="ORF">SAMN04488095_0028</name>
</gene>
<organism evidence="2 3">
    <name type="scientific">Jannaschia pohangensis</name>
    <dbReference type="NCBI Taxonomy" id="390807"/>
    <lineage>
        <taxon>Bacteria</taxon>
        <taxon>Pseudomonadati</taxon>
        <taxon>Pseudomonadota</taxon>
        <taxon>Alphaproteobacteria</taxon>
        <taxon>Rhodobacterales</taxon>
        <taxon>Roseobacteraceae</taxon>
        <taxon>Jannaschia</taxon>
    </lineage>
</organism>
<keyword evidence="1" id="KW-0812">Transmembrane</keyword>
<evidence type="ECO:0008006" key="4">
    <source>
        <dbReference type="Google" id="ProtNLM"/>
    </source>
</evidence>
<feature type="transmembrane region" description="Helical" evidence="1">
    <location>
        <begin position="188"/>
        <end position="210"/>
    </location>
</feature>
<accession>A0A1I3UZF9</accession>
<reference evidence="2 3" key="1">
    <citation type="submission" date="2016-10" db="EMBL/GenBank/DDBJ databases">
        <authorList>
            <person name="de Groot N.N."/>
        </authorList>
    </citation>
    <scope>NUCLEOTIDE SEQUENCE [LARGE SCALE GENOMIC DNA]</scope>
    <source>
        <strain evidence="2 3">DSM 19073</strain>
    </source>
</reference>
<evidence type="ECO:0000313" key="2">
    <source>
        <dbReference type="EMBL" id="SFJ87456.1"/>
    </source>
</evidence>
<proteinExistence type="predicted"/>
<evidence type="ECO:0000313" key="3">
    <source>
        <dbReference type="Proteomes" id="UP000199110"/>
    </source>
</evidence>
<keyword evidence="3" id="KW-1185">Reference proteome</keyword>
<dbReference type="RefSeq" id="WP_092785098.1">
    <property type="nucleotide sequence ID" value="NZ_FORA01000010.1"/>
</dbReference>
<dbReference type="OrthoDB" id="5421633at2"/>
<feature type="transmembrane region" description="Helical" evidence="1">
    <location>
        <begin position="93"/>
        <end position="115"/>
    </location>
</feature>
<dbReference type="AlphaFoldDB" id="A0A1I3UZF9"/>
<dbReference type="STRING" id="390807.SAMN04488095_0028"/>